<dbReference type="EMBL" id="KE671984">
    <property type="protein sequence ID" value="ERE79620.1"/>
    <property type="molecule type" value="Genomic_DNA"/>
</dbReference>
<comment type="similarity">
    <text evidence="1">Belongs to the PhyH family.</text>
</comment>
<evidence type="ECO:0000313" key="5">
    <source>
        <dbReference type="EMBL" id="ERE79620.1"/>
    </source>
</evidence>
<keyword evidence="5" id="KW-0560">Oxidoreductase</keyword>
<evidence type="ECO:0000256" key="4">
    <source>
        <dbReference type="ARBA" id="ARBA00034924"/>
    </source>
</evidence>
<keyword evidence="5" id="KW-0223">Dioxygenase</keyword>
<dbReference type="Gene3D" id="2.60.120.620">
    <property type="entry name" value="q2cbj1_9rhob like domain"/>
    <property type="match status" value="2"/>
</dbReference>
<dbReference type="Proteomes" id="UP000030759">
    <property type="component" value="Unassembled WGS sequence"/>
</dbReference>
<gene>
    <name evidence="5" type="ORF">H671_3g9457</name>
</gene>
<name>A0A061IDL1_CRIGR</name>
<accession>A0A061IDL1</accession>
<dbReference type="InterPro" id="IPR047128">
    <property type="entry name" value="PhyH"/>
</dbReference>
<sequence length="250" mass="28384">MDFQRAGVRLQVLLGHLSRPSAPAIVSFGLRGVRGRFQAGKSISTLVVAPRAYTLDNNVLSLEQRKFYEENGFLVIKNLVSDDDIQRFRYNTAIYDFTKKPHVLCECTHKGTLKPHDYPSWEVGLHHCCTSVHVCMVSHQGGINKMYHGIQGYKQDNNRVHLVMEKGDTVFFHPLLIHGSGRNKTQGFRKAISCHYASSDCHYIKVNGTSQENIGNEVKELAQKRYGIQSNIDFKFRDRKSQFELLAGSL</sequence>
<protein>
    <recommendedName>
        <fullName evidence="2">phytanoyl-CoA dioxygenase</fullName>
        <ecNumber evidence="2">1.14.11.18</ecNumber>
    </recommendedName>
    <alternativeName>
        <fullName evidence="3">Phytanic acid oxidase</fullName>
    </alternativeName>
    <alternativeName>
        <fullName evidence="4">Phytanoyl-CoA alpha-hydroxylase</fullName>
    </alternativeName>
</protein>
<dbReference type="GO" id="GO:0001561">
    <property type="term" value="P:fatty acid alpha-oxidation"/>
    <property type="evidence" value="ECO:0007669"/>
    <property type="project" value="InterPro"/>
</dbReference>
<dbReference type="GO" id="GO:0048244">
    <property type="term" value="F:phytanoyl-CoA dioxygenase activity"/>
    <property type="evidence" value="ECO:0007669"/>
    <property type="project" value="UniProtKB-EC"/>
</dbReference>
<dbReference type="AlphaFoldDB" id="A0A061IDL1"/>
<dbReference type="Pfam" id="PF05721">
    <property type="entry name" value="PhyH"/>
    <property type="match status" value="1"/>
</dbReference>
<reference evidence="6" key="1">
    <citation type="journal article" date="2013" name="Nat. Biotechnol.">
        <title>Chinese hamster genome sequenced from sorted chromosomes.</title>
        <authorList>
            <person name="Brinkrolf K."/>
            <person name="Rupp O."/>
            <person name="Laux H."/>
            <person name="Kollin F."/>
            <person name="Ernst W."/>
            <person name="Linke B."/>
            <person name="Kofler R."/>
            <person name="Romand S."/>
            <person name="Hesse F."/>
            <person name="Budach W.E."/>
            <person name="Galosy S."/>
            <person name="Muller D."/>
            <person name="Noll T."/>
            <person name="Wienberg J."/>
            <person name="Jostock T."/>
            <person name="Leonard M."/>
            <person name="Grillari J."/>
            <person name="Tauch A."/>
            <person name="Goesmann A."/>
            <person name="Helk B."/>
            <person name="Mott J.E."/>
            <person name="Puhler A."/>
            <person name="Borth N."/>
        </authorList>
    </citation>
    <scope>NUCLEOTIDE SEQUENCE [LARGE SCALE GENOMIC DNA]</scope>
    <source>
        <strain evidence="6">17A/GY</strain>
    </source>
</reference>
<dbReference type="PANTHER" id="PTHR21308">
    <property type="entry name" value="PHYTANOYL-COA ALPHA-HYDROXYLASE"/>
    <property type="match status" value="1"/>
</dbReference>
<proteinExistence type="inferred from homology"/>
<organism evidence="5 6">
    <name type="scientific">Cricetulus griseus</name>
    <name type="common">Chinese hamster</name>
    <name type="synonym">Cricetulus barabensis griseus</name>
    <dbReference type="NCBI Taxonomy" id="10029"/>
    <lineage>
        <taxon>Eukaryota</taxon>
        <taxon>Metazoa</taxon>
        <taxon>Chordata</taxon>
        <taxon>Craniata</taxon>
        <taxon>Vertebrata</taxon>
        <taxon>Euteleostomi</taxon>
        <taxon>Mammalia</taxon>
        <taxon>Eutheria</taxon>
        <taxon>Euarchontoglires</taxon>
        <taxon>Glires</taxon>
        <taxon>Rodentia</taxon>
        <taxon>Myomorpha</taxon>
        <taxon>Muroidea</taxon>
        <taxon>Cricetidae</taxon>
        <taxon>Cricetinae</taxon>
        <taxon>Cricetulus</taxon>
    </lineage>
</organism>
<dbReference type="EC" id="1.14.11.18" evidence="2"/>
<dbReference type="SUPFAM" id="SSF51197">
    <property type="entry name" value="Clavaminate synthase-like"/>
    <property type="match status" value="2"/>
</dbReference>
<dbReference type="PANTHER" id="PTHR21308:SF1">
    <property type="entry name" value="PHYTANOYL-COA DIOXYGENASE, PEROXISOMAL"/>
    <property type="match status" value="1"/>
</dbReference>
<evidence type="ECO:0000256" key="2">
    <source>
        <dbReference type="ARBA" id="ARBA00034809"/>
    </source>
</evidence>
<evidence type="ECO:0000256" key="1">
    <source>
        <dbReference type="ARBA" id="ARBA00005830"/>
    </source>
</evidence>
<evidence type="ECO:0000256" key="3">
    <source>
        <dbReference type="ARBA" id="ARBA00034921"/>
    </source>
</evidence>
<evidence type="ECO:0000313" key="6">
    <source>
        <dbReference type="Proteomes" id="UP000030759"/>
    </source>
</evidence>
<dbReference type="InterPro" id="IPR008775">
    <property type="entry name" value="Phytyl_CoA_dOase-like"/>
</dbReference>